<reference evidence="2" key="1">
    <citation type="submission" date="2018-12" db="EMBL/GenBank/DDBJ databases">
        <title>Tengunoibacter tsumagoiensis gen. nov., sp. nov., Dictyobacter kobayashii sp. nov., D. alpinus sp. nov., and D. joshuensis sp. nov. and description of Dictyobacteraceae fam. nov. within the order Ktedonobacterales isolated from Tengu-no-mugimeshi.</title>
        <authorList>
            <person name="Wang C.M."/>
            <person name="Zheng Y."/>
            <person name="Sakai Y."/>
            <person name="Toyoda A."/>
            <person name="Minakuchi Y."/>
            <person name="Abe K."/>
            <person name="Yokota A."/>
            <person name="Yabe S."/>
        </authorList>
    </citation>
    <scope>NUCLEOTIDE SEQUENCE [LARGE SCALE GENOMIC DNA]</scope>
    <source>
        <strain evidence="2">Uno3</strain>
    </source>
</reference>
<name>A0A402A4M9_9CHLR</name>
<evidence type="ECO:0008006" key="3">
    <source>
        <dbReference type="Google" id="ProtNLM"/>
    </source>
</evidence>
<dbReference type="EMBL" id="BIFR01000001">
    <property type="protein sequence ID" value="GCE14016.1"/>
    <property type="molecule type" value="Genomic_DNA"/>
</dbReference>
<keyword evidence="2" id="KW-1185">Reference proteome</keyword>
<dbReference type="InterPro" id="IPR005502">
    <property type="entry name" value="Ribosyl_crysJ1"/>
</dbReference>
<dbReference type="RefSeq" id="WP_161975609.1">
    <property type="nucleotide sequence ID" value="NZ_BIFR01000001.1"/>
</dbReference>
<dbReference type="InterPro" id="IPR036705">
    <property type="entry name" value="Ribosyl_crysJ1_sf"/>
</dbReference>
<proteinExistence type="predicted"/>
<dbReference type="SUPFAM" id="SSF101478">
    <property type="entry name" value="ADP-ribosylglycohydrolase"/>
    <property type="match status" value="1"/>
</dbReference>
<dbReference type="Proteomes" id="UP000287352">
    <property type="component" value="Unassembled WGS sequence"/>
</dbReference>
<accession>A0A402A4M9</accession>
<dbReference type="AlphaFoldDB" id="A0A402A4M9"/>
<gene>
    <name evidence="1" type="ORF">KTT_38750</name>
</gene>
<dbReference type="Pfam" id="PF03747">
    <property type="entry name" value="ADP_ribosyl_GH"/>
    <property type="match status" value="1"/>
</dbReference>
<organism evidence="1 2">
    <name type="scientific">Tengunoibacter tsumagoiensis</name>
    <dbReference type="NCBI Taxonomy" id="2014871"/>
    <lineage>
        <taxon>Bacteria</taxon>
        <taxon>Bacillati</taxon>
        <taxon>Chloroflexota</taxon>
        <taxon>Ktedonobacteria</taxon>
        <taxon>Ktedonobacterales</taxon>
        <taxon>Dictyobacteraceae</taxon>
        <taxon>Tengunoibacter</taxon>
    </lineage>
</organism>
<protein>
    <recommendedName>
        <fullName evidence="3">ADP-ribosylglycohydrolase</fullName>
    </recommendedName>
</protein>
<evidence type="ECO:0000313" key="1">
    <source>
        <dbReference type="EMBL" id="GCE14016.1"/>
    </source>
</evidence>
<evidence type="ECO:0000313" key="2">
    <source>
        <dbReference type="Proteomes" id="UP000287352"/>
    </source>
</evidence>
<dbReference type="Gene3D" id="1.10.4080.10">
    <property type="entry name" value="ADP-ribosylation/Crystallin J1"/>
    <property type="match status" value="1"/>
</dbReference>
<comment type="caution">
    <text evidence="1">The sequence shown here is derived from an EMBL/GenBank/DDBJ whole genome shotgun (WGS) entry which is preliminary data.</text>
</comment>
<sequence>MIDLNSQAFRDKVYGCWLGKNCGGTLGAPLERGYGEPEPFDVWWYPELKEGGIPNDDLEMQLIWLKALEEVGPRLKASDLVQYWLDHIGYNWDEYGLNKTNLRLGLLPPVSGGYNNWFKDSMGCPIRSEIWACIAPGQPRIAAKYAYEDAIVDHAGGESIYGELFNVAIESAAFVISDPEQLLDIGLSYVPPTSQTAKAILAARQAHREGLTWQAARKRVLEATPHFNAQYSPINMGFQVIGWLYGEDFGDAICKAVNCGYDTDCTGATLGSYLGIIEGQGRLPQKWTEPLGQDISTNESWGGLFHASDGVNPVPANLVDLTDRVIVQAKRVLTAHGILNGESILEIDPATLYADESIQALWTAKSTQIDYEYPGLTVSVDYVNTPAVEPEEEKALRIVLTNVHPEPLQLHYRLFTPSGWELSRQTEAAIIQAHSTVAVDLLVKVPEARLVENTNRLYLDVVLEGRPAVPATPIVLIGASRYFVSECIPADGRSDQELFDEVFAPEQITSDAALLLEQGRPGTWSDLYTLENELTLKEHFSQSGVLYVRTFFWNPDAEQQVWLGAPANCPTKFWVNNQLALSSFRYPLVRPNYNGNQETYTKVDLRAGWNEIFFKFVRNAEARQFEGYIILCQADHLYAGLYRVGRTQVPWEQNNKR</sequence>